<organism evidence="2 3">
    <name type="scientific">Durusdinium trenchii</name>
    <dbReference type="NCBI Taxonomy" id="1381693"/>
    <lineage>
        <taxon>Eukaryota</taxon>
        <taxon>Sar</taxon>
        <taxon>Alveolata</taxon>
        <taxon>Dinophyceae</taxon>
        <taxon>Suessiales</taxon>
        <taxon>Symbiodiniaceae</taxon>
        <taxon>Durusdinium</taxon>
    </lineage>
</organism>
<reference evidence="2 3" key="1">
    <citation type="submission" date="2024-02" db="EMBL/GenBank/DDBJ databases">
        <authorList>
            <person name="Chen Y."/>
            <person name="Shah S."/>
            <person name="Dougan E. K."/>
            <person name="Thang M."/>
            <person name="Chan C."/>
        </authorList>
    </citation>
    <scope>NUCLEOTIDE SEQUENCE [LARGE SCALE GENOMIC DNA]</scope>
</reference>
<protein>
    <submittedName>
        <fullName evidence="2">Uncharacterized protein</fullName>
    </submittedName>
</protein>
<gene>
    <name evidence="2" type="ORF">CCMP2556_LOCUS27334</name>
</gene>
<evidence type="ECO:0000256" key="1">
    <source>
        <dbReference type="SAM" id="MobiDB-lite"/>
    </source>
</evidence>
<accession>A0ABP0MTC7</accession>
<dbReference type="Proteomes" id="UP001642484">
    <property type="component" value="Unassembled WGS sequence"/>
</dbReference>
<evidence type="ECO:0000313" key="2">
    <source>
        <dbReference type="EMBL" id="CAK9054748.1"/>
    </source>
</evidence>
<dbReference type="EMBL" id="CAXAMN010019668">
    <property type="protein sequence ID" value="CAK9054748.1"/>
    <property type="molecule type" value="Genomic_DNA"/>
</dbReference>
<sequence length="684" mass="77498">MPSEASASAGMATMPASQLPWAQIPHFVAGETNLEDFAKKLVFLSSIWPEEHIQHLGPRVVLQCDAIAFKKVSQIPTERLKSKDGRKAILDALGVQWGRFKTEDRYLKFERAIYSTQQKQDESNDSYIARHEACFEDLLQKDHEVSLKEIQAYVLVRHSSLSSEEKKRIIVDSNGTLKYETTREAIRLLGSRFFQDLQGTSRGKLKTYDVHSVEEDIDTSLDPHNAKGNGNEMVSMAEDNLAELPEELTATLPDELQEDAKGQEKTAFPPMASFPEFETVHFSEEEGLEIVACSRARKHFFLKGVEKVGCVSSLLMALKKMVPQFQLEELSGEEDLSLTSKASDERLTYSQPKGIHNLLQWGQEAFESGKHKKKEFQEVFQNDPQYVQYILSHTRLVSNDMRSFQNYCKAMKKKMSQQMVAQGPIPVRESATSAMSTKTDSEWAPIDVESPMPGTKMLESTPDKKRSLAEPPSTSSMLVEPNYQRAQELRTQMAILQRELDRQEIVNEMVGGDGAYWKNAKGKVFHFMHFIDEGTLYHTGAPGGRSVDEQIRLFEDCWLQWAGPCKLLYLDPAGEYVNDAWATFLQKENIRAKEKEIKAWLNHETVKRAVALSGALDRLSWIRLLWEWTKDPSINIAAPEQILADAPISVDLPLIADVPERAQLLAALDLLQSWALWRKGMDTP</sequence>
<name>A0ABP0MTC7_9DINO</name>
<evidence type="ECO:0000313" key="3">
    <source>
        <dbReference type="Proteomes" id="UP001642484"/>
    </source>
</evidence>
<feature type="region of interest" description="Disordered" evidence="1">
    <location>
        <begin position="427"/>
        <end position="477"/>
    </location>
</feature>
<proteinExistence type="predicted"/>
<comment type="caution">
    <text evidence="2">The sequence shown here is derived from an EMBL/GenBank/DDBJ whole genome shotgun (WGS) entry which is preliminary data.</text>
</comment>
<keyword evidence="3" id="KW-1185">Reference proteome</keyword>